<evidence type="ECO:0000313" key="2">
    <source>
        <dbReference type="Proteomes" id="UP000281406"/>
    </source>
</evidence>
<name>A0A3N0XNW4_ANAGA</name>
<dbReference type="Proteomes" id="UP000281406">
    <property type="component" value="Unassembled WGS sequence"/>
</dbReference>
<sequence>MSTRAREQKHAHQRAFGFMEVVGSTAQLTGLHEINNVTEPVNEEPRSVARSEDRLLTICQPDLSGSCAARDAVNEVSGTYLQRPGQPRSFCLMPRWHLFIPVMITAIGSVMEAYKYDKTDFHPLSGHAKAPKDGVSMGLGSRCVSGCVLRATLGKPSCPEVCRHLARPECPPPSQYPRKTKANCKAQGANSGHPNCLLLPVSLGIA</sequence>
<keyword evidence="2" id="KW-1185">Reference proteome</keyword>
<accession>A0A3N0XNW4</accession>
<dbReference type="AlphaFoldDB" id="A0A3N0XNW4"/>
<comment type="caution">
    <text evidence="1">The sequence shown here is derived from an EMBL/GenBank/DDBJ whole genome shotgun (WGS) entry which is preliminary data.</text>
</comment>
<proteinExistence type="predicted"/>
<organism evidence="1 2">
    <name type="scientific">Anabarilius grahami</name>
    <name type="common">Kanglang fish</name>
    <name type="synonym">Barilius grahami</name>
    <dbReference type="NCBI Taxonomy" id="495550"/>
    <lineage>
        <taxon>Eukaryota</taxon>
        <taxon>Metazoa</taxon>
        <taxon>Chordata</taxon>
        <taxon>Craniata</taxon>
        <taxon>Vertebrata</taxon>
        <taxon>Euteleostomi</taxon>
        <taxon>Actinopterygii</taxon>
        <taxon>Neopterygii</taxon>
        <taxon>Teleostei</taxon>
        <taxon>Ostariophysi</taxon>
        <taxon>Cypriniformes</taxon>
        <taxon>Xenocyprididae</taxon>
        <taxon>Xenocypridinae</taxon>
        <taxon>Xenocypridinae incertae sedis</taxon>
        <taxon>Anabarilius</taxon>
    </lineage>
</organism>
<evidence type="ECO:0000313" key="1">
    <source>
        <dbReference type="EMBL" id="ROI83700.1"/>
    </source>
</evidence>
<reference evidence="1 2" key="1">
    <citation type="submission" date="2018-10" db="EMBL/GenBank/DDBJ databases">
        <title>Genome assembly for a Yunnan-Guizhou Plateau 3E fish, Anabarilius grahami (Regan), and its evolutionary and genetic applications.</title>
        <authorList>
            <person name="Jiang W."/>
        </authorList>
    </citation>
    <scope>NUCLEOTIDE SEQUENCE [LARGE SCALE GENOMIC DNA]</scope>
    <source>
        <strain evidence="1">AG-KIZ</strain>
        <tissue evidence="1">Muscle</tissue>
    </source>
</reference>
<dbReference type="EMBL" id="RJVU01067364">
    <property type="protein sequence ID" value="ROI83700.1"/>
    <property type="molecule type" value="Genomic_DNA"/>
</dbReference>
<gene>
    <name evidence="1" type="ORF">DPX16_14642</name>
</gene>
<protein>
    <submittedName>
        <fullName evidence="1">Uncharacterized protein</fullName>
    </submittedName>
</protein>